<evidence type="ECO:0000313" key="2">
    <source>
        <dbReference type="Proteomes" id="UP000235786"/>
    </source>
</evidence>
<accession>A0A2J6S1H6</accession>
<keyword evidence="2" id="KW-1185">Reference proteome</keyword>
<evidence type="ECO:0000313" key="1">
    <source>
        <dbReference type="EMBL" id="PMD44598.1"/>
    </source>
</evidence>
<protein>
    <submittedName>
        <fullName evidence="1">Uncharacterized protein</fullName>
    </submittedName>
</protein>
<sequence length="430" mass="50463">MDAPLHQIKDRIRTILHLKPRSQRSSSPPPLSPISHLPHELLILILSHISSLSTLTALTHSIPAFHRAFHSSPPQTRNLILRSIIEQEVSPSLLVEIECVFRARGVRRGTWWFGEVRELCGRVEWLTKEFCRDALRPVGGGGGVERGEMGKISEMEKHRIQRALYRFETFVALFGEKEFRPSYRREFRHQEMAGLYFGTGGIKAWEVEELACVRDWMFRVYGGVLRETRGSIWEMDLETERDELRCFMLEGRELEERAERQVMNRGEDWEKEQREVLLMLGLPFLARILKAKSVEEKFALLEPYLIVNFADAPDFLTEALKAPGVPVHGHRRRRVEFEGDVENGPNLAWVLSKKNRDPEERERWFEDLAESWREWGYCLWDEKRLKGWGISDSGWRHGKRWEKGRWVCVEQARRSGRVVPRWVWAIDKSE</sequence>
<proteinExistence type="predicted"/>
<name>A0A2J6S1H6_HYAVF</name>
<organism evidence="1 2">
    <name type="scientific">Hyaloscypha variabilis (strain UAMH 11265 / GT02V1 / F)</name>
    <name type="common">Meliniomyces variabilis</name>
    <dbReference type="NCBI Taxonomy" id="1149755"/>
    <lineage>
        <taxon>Eukaryota</taxon>
        <taxon>Fungi</taxon>
        <taxon>Dikarya</taxon>
        <taxon>Ascomycota</taxon>
        <taxon>Pezizomycotina</taxon>
        <taxon>Leotiomycetes</taxon>
        <taxon>Helotiales</taxon>
        <taxon>Hyaloscyphaceae</taxon>
        <taxon>Hyaloscypha</taxon>
        <taxon>Hyaloscypha variabilis</taxon>
    </lineage>
</organism>
<reference evidence="1 2" key="1">
    <citation type="submission" date="2016-04" db="EMBL/GenBank/DDBJ databases">
        <title>A degradative enzymes factory behind the ericoid mycorrhizal symbiosis.</title>
        <authorList>
            <consortium name="DOE Joint Genome Institute"/>
            <person name="Martino E."/>
            <person name="Morin E."/>
            <person name="Grelet G."/>
            <person name="Kuo A."/>
            <person name="Kohler A."/>
            <person name="Daghino S."/>
            <person name="Barry K."/>
            <person name="Choi C."/>
            <person name="Cichocki N."/>
            <person name="Clum A."/>
            <person name="Copeland A."/>
            <person name="Hainaut M."/>
            <person name="Haridas S."/>
            <person name="Labutti K."/>
            <person name="Lindquist E."/>
            <person name="Lipzen A."/>
            <person name="Khouja H.-R."/>
            <person name="Murat C."/>
            <person name="Ohm R."/>
            <person name="Olson A."/>
            <person name="Spatafora J."/>
            <person name="Veneault-Fourrey C."/>
            <person name="Henrissat B."/>
            <person name="Grigoriev I."/>
            <person name="Martin F."/>
            <person name="Perotto S."/>
        </authorList>
    </citation>
    <scope>NUCLEOTIDE SEQUENCE [LARGE SCALE GENOMIC DNA]</scope>
    <source>
        <strain evidence="1 2">F</strain>
    </source>
</reference>
<dbReference type="OrthoDB" id="5427059at2759"/>
<dbReference type="Proteomes" id="UP000235786">
    <property type="component" value="Unassembled WGS sequence"/>
</dbReference>
<dbReference type="AlphaFoldDB" id="A0A2J6S1H6"/>
<dbReference type="EMBL" id="KZ613941">
    <property type="protein sequence ID" value="PMD44598.1"/>
    <property type="molecule type" value="Genomic_DNA"/>
</dbReference>
<gene>
    <name evidence="1" type="ORF">L207DRAFT_284315</name>
</gene>